<evidence type="ECO:0000256" key="4">
    <source>
        <dbReference type="ARBA" id="ARBA00022989"/>
    </source>
</evidence>
<name>A0A8J3VW40_9ACTN</name>
<dbReference type="RefSeq" id="WP_203924375.1">
    <property type="nucleotide sequence ID" value="NZ_BONZ01000111.1"/>
</dbReference>
<dbReference type="EMBL" id="BONZ01000111">
    <property type="protein sequence ID" value="GIH20965.1"/>
    <property type="molecule type" value="Genomic_DNA"/>
</dbReference>
<dbReference type="PANTHER" id="PTHR10868:SF1">
    <property type="entry name" value="SIGMA NON-OPIOID INTRACELLULAR RECEPTOR 1"/>
    <property type="match status" value="1"/>
</dbReference>
<keyword evidence="4" id="KW-1133">Transmembrane helix</keyword>
<dbReference type="AlphaFoldDB" id="A0A8J3VW40"/>
<protein>
    <submittedName>
        <fullName evidence="6">Uncharacterized protein</fullName>
    </submittedName>
</protein>
<gene>
    <name evidence="6" type="ORF">Raf01_91370</name>
</gene>
<organism evidence="6 7">
    <name type="scientific">Rugosimonospora africana</name>
    <dbReference type="NCBI Taxonomy" id="556532"/>
    <lineage>
        <taxon>Bacteria</taxon>
        <taxon>Bacillati</taxon>
        <taxon>Actinomycetota</taxon>
        <taxon>Actinomycetes</taxon>
        <taxon>Micromonosporales</taxon>
        <taxon>Micromonosporaceae</taxon>
        <taxon>Rugosimonospora</taxon>
    </lineage>
</organism>
<comment type="caution">
    <text evidence="6">The sequence shown here is derived from an EMBL/GenBank/DDBJ whole genome shotgun (WGS) entry which is preliminary data.</text>
</comment>
<evidence type="ECO:0000256" key="5">
    <source>
        <dbReference type="ARBA" id="ARBA00023136"/>
    </source>
</evidence>
<evidence type="ECO:0000313" key="6">
    <source>
        <dbReference type="EMBL" id="GIH20965.1"/>
    </source>
</evidence>
<evidence type="ECO:0000256" key="1">
    <source>
        <dbReference type="ARBA" id="ARBA00004586"/>
    </source>
</evidence>
<dbReference type="Proteomes" id="UP000642748">
    <property type="component" value="Unassembled WGS sequence"/>
</dbReference>
<proteinExistence type="predicted"/>
<reference evidence="6" key="1">
    <citation type="submission" date="2021-01" db="EMBL/GenBank/DDBJ databases">
        <title>Whole genome shotgun sequence of Rugosimonospora africana NBRC 104875.</title>
        <authorList>
            <person name="Komaki H."/>
            <person name="Tamura T."/>
        </authorList>
    </citation>
    <scope>NUCLEOTIDE SEQUENCE</scope>
    <source>
        <strain evidence="6">NBRC 104875</strain>
    </source>
</reference>
<keyword evidence="2" id="KW-0812">Transmembrane</keyword>
<keyword evidence="7" id="KW-1185">Reference proteome</keyword>
<dbReference type="Pfam" id="PF04622">
    <property type="entry name" value="ERG2_Sigma1R"/>
    <property type="match status" value="1"/>
</dbReference>
<evidence type="ECO:0000313" key="7">
    <source>
        <dbReference type="Proteomes" id="UP000642748"/>
    </source>
</evidence>
<comment type="subcellular location">
    <subcellularLocation>
        <location evidence="1">Endoplasmic reticulum membrane</location>
    </subcellularLocation>
</comment>
<evidence type="ECO:0000256" key="2">
    <source>
        <dbReference type="ARBA" id="ARBA00022692"/>
    </source>
</evidence>
<evidence type="ECO:0000256" key="3">
    <source>
        <dbReference type="ARBA" id="ARBA00022824"/>
    </source>
</evidence>
<accession>A0A8J3VW40</accession>
<keyword evidence="3" id="KW-0256">Endoplasmic reticulum</keyword>
<keyword evidence="5" id="KW-0472">Membrane</keyword>
<dbReference type="PANTHER" id="PTHR10868">
    <property type="entry name" value="SIGMA 1-TYPE OPIOID RECEPTOR-RELATED"/>
    <property type="match status" value="1"/>
</dbReference>
<sequence length="225" mass="24722">MAYVFDPDTVHECALACLGKPKPAMFDAFAEAMESSYPERLDLDQPWIFSNAGGAMIQMKLYYASLFEYIMIWGTPIGSEGHSGRHAVGFWDTVIDGEMWYYGEGQFDKRVYQPADRVYVGPNQARAMNFTDGVWAVEYARGPLPLSVPFGVADELLSTLDFATAAQTLTVYASLVGHHWQQPAPDGTPAPALRRALGTVLGRIGPMLTNAVRPPAPDDRIPSDT</sequence>
<dbReference type="InterPro" id="IPR006716">
    <property type="entry name" value="ERG2_sigma1_rcpt-like"/>
</dbReference>